<evidence type="ECO:0000313" key="2">
    <source>
        <dbReference type="EnsemblPlants" id="AET3Gv21064100.1"/>
    </source>
</evidence>
<reference evidence="3" key="2">
    <citation type="journal article" date="2017" name="Nat. Plants">
        <title>The Aegilops tauschii genome reveals multiple impacts of transposons.</title>
        <authorList>
            <person name="Zhao G."/>
            <person name="Zou C."/>
            <person name="Li K."/>
            <person name="Wang K."/>
            <person name="Li T."/>
            <person name="Gao L."/>
            <person name="Zhang X."/>
            <person name="Wang H."/>
            <person name="Yang Z."/>
            <person name="Liu X."/>
            <person name="Jiang W."/>
            <person name="Mao L."/>
            <person name="Kong X."/>
            <person name="Jiao Y."/>
            <person name="Jia J."/>
        </authorList>
    </citation>
    <scope>NUCLEOTIDE SEQUENCE [LARGE SCALE GENOMIC DNA]</scope>
    <source>
        <strain evidence="3">cv. AL8/78</strain>
    </source>
</reference>
<keyword evidence="3" id="KW-1185">Reference proteome</keyword>
<protein>
    <submittedName>
        <fullName evidence="2">Uncharacterized protein</fullName>
    </submittedName>
</protein>
<dbReference type="Gramene" id="AET3Gv21064100.1">
    <property type="protein sequence ID" value="AET3Gv21064100.1"/>
    <property type="gene ID" value="AET3Gv21064100"/>
</dbReference>
<proteinExistence type="predicted"/>
<dbReference type="Proteomes" id="UP000015105">
    <property type="component" value="Chromosome 3D"/>
</dbReference>
<evidence type="ECO:0000313" key="3">
    <source>
        <dbReference type="Proteomes" id="UP000015105"/>
    </source>
</evidence>
<dbReference type="EnsemblPlants" id="AET3Gv21064100.1">
    <property type="protein sequence ID" value="AET3Gv21064100.1"/>
    <property type="gene ID" value="AET3Gv21064100"/>
</dbReference>
<dbReference type="AlphaFoldDB" id="A0A453GK83"/>
<reference evidence="2" key="5">
    <citation type="journal article" date="2021" name="G3 (Bethesda)">
        <title>Aegilops tauschii genome assembly Aet v5.0 features greater sequence contiguity and improved annotation.</title>
        <authorList>
            <person name="Wang L."/>
            <person name="Zhu T."/>
            <person name="Rodriguez J.C."/>
            <person name="Deal K.R."/>
            <person name="Dubcovsky J."/>
            <person name="McGuire P.E."/>
            <person name="Lux T."/>
            <person name="Spannagl M."/>
            <person name="Mayer K.F.X."/>
            <person name="Baldrich P."/>
            <person name="Meyers B.C."/>
            <person name="Huo N."/>
            <person name="Gu Y.Q."/>
            <person name="Zhou H."/>
            <person name="Devos K.M."/>
            <person name="Bennetzen J.L."/>
            <person name="Unver T."/>
            <person name="Budak H."/>
            <person name="Gulick P.J."/>
            <person name="Galiba G."/>
            <person name="Kalapos B."/>
            <person name="Nelson D.R."/>
            <person name="Li P."/>
            <person name="You F.M."/>
            <person name="Luo M.C."/>
            <person name="Dvorak J."/>
        </authorList>
    </citation>
    <scope>NUCLEOTIDE SEQUENCE [LARGE SCALE GENOMIC DNA]</scope>
    <source>
        <strain evidence="2">cv. AL8/78</strain>
    </source>
</reference>
<evidence type="ECO:0000256" key="1">
    <source>
        <dbReference type="SAM" id="MobiDB-lite"/>
    </source>
</evidence>
<reference evidence="2" key="3">
    <citation type="journal article" date="2017" name="Nature">
        <title>Genome sequence of the progenitor of the wheat D genome Aegilops tauschii.</title>
        <authorList>
            <person name="Luo M.C."/>
            <person name="Gu Y.Q."/>
            <person name="Puiu D."/>
            <person name="Wang H."/>
            <person name="Twardziok S.O."/>
            <person name="Deal K.R."/>
            <person name="Huo N."/>
            <person name="Zhu T."/>
            <person name="Wang L."/>
            <person name="Wang Y."/>
            <person name="McGuire P.E."/>
            <person name="Liu S."/>
            <person name="Long H."/>
            <person name="Ramasamy R.K."/>
            <person name="Rodriguez J.C."/>
            <person name="Van S.L."/>
            <person name="Yuan L."/>
            <person name="Wang Z."/>
            <person name="Xia Z."/>
            <person name="Xiao L."/>
            <person name="Anderson O.D."/>
            <person name="Ouyang S."/>
            <person name="Liang Y."/>
            <person name="Zimin A.V."/>
            <person name="Pertea G."/>
            <person name="Qi P."/>
            <person name="Bennetzen J.L."/>
            <person name="Dai X."/>
            <person name="Dawson M.W."/>
            <person name="Muller H.G."/>
            <person name="Kugler K."/>
            <person name="Rivarola-Duarte L."/>
            <person name="Spannagl M."/>
            <person name="Mayer K.F.X."/>
            <person name="Lu F.H."/>
            <person name="Bevan M.W."/>
            <person name="Leroy P."/>
            <person name="Li P."/>
            <person name="You F.M."/>
            <person name="Sun Q."/>
            <person name="Liu Z."/>
            <person name="Lyons E."/>
            <person name="Wicker T."/>
            <person name="Salzberg S.L."/>
            <person name="Devos K.M."/>
            <person name="Dvorak J."/>
        </authorList>
    </citation>
    <scope>NUCLEOTIDE SEQUENCE [LARGE SCALE GENOMIC DNA]</scope>
    <source>
        <strain evidence="2">cv. AL8/78</strain>
    </source>
</reference>
<sequence length="284" mass="30722">MSSETAENSSCCCNFAFSLARLRRREQPARGVVTNNMFALSTRFPAPTSLQNRPNQSLLTPVSHSLPRLVQQPSRSPRHPAHARAAHDGKNRSARRAPRPPARRSRALRRVRVRAGSPRGRAPGVGHLRGAGAVAVPAPRRPPRGRPLRAPAVALALPGHNAAAPVPGPRRRRAGAVGRGGHHPVQPEPAQPRRARAGLRVRALRLRRARRRLRDAVVRSAATPRGVGGATGRGARGRHVVGVVDEGQQMESVRPQACRGKLASGLVGWLGWICMRSLFLKSFQ</sequence>
<name>A0A453GK83_AEGTS</name>
<feature type="region of interest" description="Disordered" evidence="1">
    <location>
        <begin position="160"/>
        <end position="195"/>
    </location>
</feature>
<feature type="compositionally biased region" description="Basic residues" evidence="1">
    <location>
        <begin position="92"/>
        <end position="113"/>
    </location>
</feature>
<organism evidence="2 3">
    <name type="scientific">Aegilops tauschii subsp. strangulata</name>
    <name type="common">Goatgrass</name>
    <dbReference type="NCBI Taxonomy" id="200361"/>
    <lineage>
        <taxon>Eukaryota</taxon>
        <taxon>Viridiplantae</taxon>
        <taxon>Streptophyta</taxon>
        <taxon>Embryophyta</taxon>
        <taxon>Tracheophyta</taxon>
        <taxon>Spermatophyta</taxon>
        <taxon>Magnoliopsida</taxon>
        <taxon>Liliopsida</taxon>
        <taxon>Poales</taxon>
        <taxon>Poaceae</taxon>
        <taxon>BOP clade</taxon>
        <taxon>Pooideae</taxon>
        <taxon>Triticodae</taxon>
        <taxon>Triticeae</taxon>
        <taxon>Triticinae</taxon>
        <taxon>Aegilops</taxon>
    </lineage>
</organism>
<reference evidence="3" key="1">
    <citation type="journal article" date="2014" name="Science">
        <title>Ancient hybridizations among the ancestral genomes of bread wheat.</title>
        <authorList>
            <consortium name="International Wheat Genome Sequencing Consortium,"/>
            <person name="Marcussen T."/>
            <person name="Sandve S.R."/>
            <person name="Heier L."/>
            <person name="Spannagl M."/>
            <person name="Pfeifer M."/>
            <person name="Jakobsen K.S."/>
            <person name="Wulff B.B."/>
            <person name="Steuernagel B."/>
            <person name="Mayer K.F."/>
            <person name="Olsen O.A."/>
        </authorList>
    </citation>
    <scope>NUCLEOTIDE SEQUENCE [LARGE SCALE GENOMIC DNA]</scope>
    <source>
        <strain evidence="3">cv. AL8/78</strain>
    </source>
</reference>
<feature type="compositionally biased region" description="Polar residues" evidence="1">
    <location>
        <begin position="48"/>
        <end position="63"/>
    </location>
</feature>
<reference evidence="2" key="4">
    <citation type="submission" date="2019-03" db="UniProtKB">
        <authorList>
            <consortium name="EnsemblPlants"/>
        </authorList>
    </citation>
    <scope>IDENTIFICATION</scope>
</reference>
<accession>A0A453GK83</accession>
<feature type="region of interest" description="Disordered" evidence="1">
    <location>
        <begin position="45"/>
        <end position="128"/>
    </location>
</feature>